<dbReference type="InterPro" id="IPR027923">
    <property type="entry name" value="Hydrophob_seed_dom"/>
</dbReference>
<proteinExistence type="predicted"/>
<comment type="caution">
    <text evidence="1">The sequence shown here is derived from an EMBL/GenBank/DDBJ whole genome shotgun (WGS) entry which is preliminary data.</text>
</comment>
<sequence length="129" mass="13282">MASKASAPIVFLLSLSLLFFTFVTSQTPPPPPPSPPPPPPPSPPPPCNILEIPEIVSECHLRREPPILPINPSPTCCNALVGNGIGSGAAGCLCAALRHIGVTTNVIIPITNLITVCNATISAGFTCRA</sequence>
<reference evidence="1 2" key="1">
    <citation type="journal article" date="2024" name="G3 (Bethesda)">
        <title>Genome assembly of Hibiscus sabdariffa L. provides insights into metabolisms of medicinal natural products.</title>
        <authorList>
            <person name="Kim T."/>
        </authorList>
    </citation>
    <scope>NUCLEOTIDE SEQUENCE [LARGE SCALE GENOMIC DNA]</scope>
    <source>
        <strain evidence="1">TK-2024</strain>
        <tissue evidence="1">Old leaves</tissue>
    </source>
</reference>
<dbReference type="Gene3D" id="1.10.110.10">
    <property type="entry name" value="Plant lipid-transfer and hydrophobic proteins"/>
    <property type="match status" value="1"/>
</dbReference>
<dbReference type="Pfam" id="PF14547">
    <property type="entry name" value="Hydrophob_seed"/>
    <property type="match status" value="1"/>
</dbReference>
<dbReference type="SUPFAM" id="SSF47699">
    <property type="entry name" value="Bifunctional inhibitor/lipid-transfer protein/seed storage 2S albumin"/>
    <property type="match status" value="1"/>
</dbReference>
<dbReference type="InterPro" id="IPR036312">
    <property type="entry name" value="Bifun_inhib/LTP/seed_sf"/>
</dbReference>
<keyword evidence="2" id="KW-1185">Reference proteome</keyword>
<gene>
    <name evidence="1" type="ORF">V6N11_002289</name>
</gene>
<accession>A0ABR1ZTM8</accession>
<dbReference type="EMBL" id="JBBPBN010000606">
    <property type="protein sequence ID" value="KAK8484072.1"/>
    <property type="molecule type" value="Genomic_DNA"/>
</dbReference>
<evidence type="ECO:0000313" key="1">
    <source>
        <dbReference type="EMBL" id="KAK8484072.1"/>
    </source>
</evidence>
<name>A0ABR1ZTM8_9ROSI</name>
<organism evidence="1 2">
    <name type="scientific">Hibiscus sabdariffa</name>
    <name type="common">roselle</name>
    <dbReference type="NCBI Taxonomy" id="183260"/>
    <lineage>
        <taxon>Eukaryota</taxon>
        <taxon>Viridiplantae</taxon>
        <taxon>Streptophyta</taxon>
        <taxon>Embryophyta</taxon>
        <taxon>Tracheophyta</taxon>
        <taxon>Spermatophyta</taxon>
        <taxon>Magnoliopsida</taxon>
        <taxon>eudicotyledons</taxon>
        <taxon>Gunneridae</taxon>
        <taxon>Pentapetalae</taxon>
        <taxon>rosids</taxon>
        <taxon>malvids</taxon>
        <taxon>Malvales</taxon>
        <taxon>Malvaceae</taxon>
        <taxon>Malvoideae</taxon>
        <taxon>Hibiscus</taxon>
    </lineage>
</organism>
<dbReference type="Proteomes" id="UP001396334">
    <property type="component" value="Unassembled WGS sequence"/>
</dbReference>
<protein>
    <submittedName>
        <fullName evidence="1">Uncharacterized protein</fullName>
    </submittedName>
</protein>
<evidence type="ECO:0000313" key="2">
    <source>
        <dbReference type="Proteomes" id="UP001396334"/>
    </source>
</evidence>